<sequence>MRDIISRLRKFQIRIRKAVTTQMHGDLHSVFKGNGLEFNDLRAYQYGDDVRTIDWNSSAKGHGTFVKLFREEREQTVFFLLDVSASQQVGKKGQSKIDLAKEICGVLALSALQEQSQVGVVCFSDQKEKYVKPDKGLQQGYLLISTLFKLEARSAKTNLRSAMGFVLNIIRRRSVIVLISDFIDSDYETTLKALAKKHDLVVIHILDKRETELPKLGIIPIYDEETGQMVWRNTSSPRFQRRMRSTFQQQQQELERICRQNEANYLAVQTNEDFVPALVRLFRVRNQ</sequence>
<dbReference type="PANTHER" id="PTHR33608:SF6">
    <property type="entry name" value="BLL2464 PROTEIN"/>
    <property type="match status" value="1"/>
</dbReference>
<dbReference type="InterPro" id="IPR002881">
    <property type="entry name" value="DUF58"/>
</dbReference>
<dbReference type="RefSeq" id="WP_313986324.1">
    <property type="nucleotide sequence ID" value="NZ_JASJOS010000016.1"/>
</dbReference>
<organism evidence="2 3">
    <name type="scientific">Xanthocytophaga flava</name>
    <dbReference type="NCBI Taxonomy" id="3048013"/>
    <lineage>
        <taxon>Bacteria</taxon>
        <taxon>Pseudomonadati</taxon>
        <taxon>Bacteroidota</taxon>
        <taxon>Cytophagia</taxon>
        <taxon>Cytophagales</taxon>
        <taxon>Rhodocytophagaceae</taxon>
        <taxon>Xanthocytophaga</taxon>
    </lineage>
</organism>
<reference evidence="2" key="1">
    <citation type="submission" date="2023-05" db="EMBL/GenBank/DDBJ databases">
        <authorList>
            <person name="Zhang X."/>
        </authorList>
    </citation>
    <scope>NUCLEOTIDE SEQUENCE</scope>
    <source>
        <strain evidence="2">YF14B1</strain>
    </source>
</reference>
<dbReference type="SMART" id="SM00327">
    <property type="entry name" value="VWA"/>
    <property type="match status" value="1"/>
</dbReference>
<comment type="caution">
    <text evidence="2">The sequence shown here is derived from an EMBL/GenBank/DDBJ whole genome shotgun (WGS) entry which is preliminary data.</text>
</comment>
<dbReference type="Pfam" id="PF01882">
    <property type="entry name" value="DUF58"/>
    <property type="match status" value="1"/>
</dbReference>
<dbReference type="PANTHER" id="PTHR33608">
    <property type="entry name" value="BLL2464 PROTEIN"/>
    <property type="match status" value="1"/>
</dbReference>
<dbReference type="EMBL" id="JASJOS010000016">
    <property type="protein sequence ID" value="MDJ1484693.1"/>
    <property type="molecule type" value="Genomic_DNA"/>
</dbReference>
<dbReference type="InterPro" id="IPR002035">
    <property type="entry name" value="VWF_A"/>
</dbReference>
<dbReference type="Proteomes" id="UP001241110">
    <property type="component" value="Unassembled WGS sequence"/>
</dbReference>
<protein>
    <submittedName>
        <fullName evidence="2">DUF58 domain-containing protein</fullName>
    </submittedName>
</protein>
<dbReference type="AlphaFoldDB" id="A0AAE3QWI3"/>
<feature type="domain" description="VWFA" evidence="1">
    <location>
        <begin position="74"/>
        <end position="238"/>
    </location>
</feature>
<gene>
    <name evidence="2" type="ORF">QNI16_29610</name>
</gene>
<dbReference type="SUPFAM" id="SSF53300">
    <property type="entry name" value="vWA-like"/>
    <property type="match status" value="1"/>
</dbReference>
<dbReference type="InterPro" id="IPR036465">
    <property type="entry name" value="vWFA_dom_sf"/>
</dbReference>
<evidence type="ECO:0000313" key="2">
    <source>
        <dbReference type="EMBL" id="MDJ1484693.1"/>
    </source>
</evidence>
<name>A0AAE3QWI3_9BACT</name>
<evidence type="ECO:0000313" key="3">
    <source>
        <dbReference type="Proteomes" id="UP001241110"/>
    </source>
</evidence>
<proteinExistence type="predicted"/>
<accession>A0AAE3QWI3</accession>
<dbReference type="Gene3D" id="3.40.50.410">
    <property type="entry name" value="von Willebrand factor, type A domain"/>
    <property type="match status" value="1"/>
</dbReference>
<evidence type="ECO:0000259" key="1">
    <source>
        <dbReference type="SMART" id="SM00327"/>
    </source>
</evidence>
<dbReference type="CDD" id="cd00198">
    <property type="entry name" value="vWFA"/>
    <property type="match status" value="1"/>
</dbReference>